<reference evidence="1 2" key="1">
    <citation type="submission" date="2023-07" db="EMBL/GenBank/DDBJ databases">
        <authorList>
            <person name="Peeters C."/>
        </authorList>
    </citation>
    <scope>NUCLEOTIDE SEQUENCE [LARGE SCALE GENOMIC DNA]</scope>
    <source>
        <strain evidence="1 2">R-38712</strain>
    </source>
</reference>
<accession>A0ABM9IMG1</accession>
<keyword evidence="2" id="KW-1185">Reference proteome</keyword>
<name>A0ABM9IMG1_RALPI</name>
<comment type="caution">
    <text evidence="1">The sequence shown here is derived from an EMBL/GenBank/DDBJ whole genome shotgun (WGS) entry which is preliminary data.</text>
</comment>
<dbReference type="EMBL" id="CATWFT010000005">
    <property type="protein sequence ID" value="CAJ0724064.1"/>
    <property type="molecule type" value="Genomic_DNA"/>
</dbReference>
<evidence type="ECO:0000313" key="2">
    <source>
        <dbReference type="Proteomes" id="UP001189303"/>
    </source>
</evidence>
<evidence type="ECO:0000313" key="1">
    <source>
        <dbReference type="EMBL" id="CAJ0724064.1"/>
    </source>
</evidence>
<gene>
    <name evidence="1" type="ORF">R38712_02229</name>
</gene>
<dbReference type="Proteomes" id="UP001189303">
    <property type="component" value="Unassembled WGS sequence"/>
</dbReference>
<organism evidence="1 2">
    <name type="scientific">Ralstonia pickettii</name>
    <name type="common">Burkholderia pickettii</name>
    <dbReference type="NCBI Taxonomy" id="329"/>
    <lineage>
        <taxon>Bacteria</taxon>
        <taxon>Pseudomonadati</taxon>
        <taxon>Pseudomonadota</taxon>
        <taxon>Betaproteobacteria</taxon>
        <taxon>Burkholderiales</taxon>
        <taxon>Burkholderiaceae</taxon>
        <taxon>Ralstonia</taxon>
    </lineage>
</organism>
<sequence>MRQPPPTKNPSATRVHFGPNLPRPGFGIGFGVKGGVLVWVTHSTDLDPPVARPRFPIPTIPAPDDLAFSLRLG</sequence>
<proteinExistence type="predicted"/>
<protein>
    <submittedName>
        <fullName evidence="1">Uncharacterized protein</fullName>
    </submittedName>
</protein>